<evidence type="ECO:0008006" key="3">
    <source>
        <dbReference type="Google" id="ProtNLM"/>
    </source>
</evidence>
<sequence length="192" mass="21038">MSRKLTTSIFKVALLGGLAFGVSGCESTRETFGLNKTAPDEFQVVSRAPLSLPPDFTLRVPEPGASRPQTGTVTDQARRILTGEDPNGVKRDITDGNRSQGQVALLSKSGAQFADPTIRSTVDRETSIFIEESDSVVDKLIFWQDKPEFGAQVDPEAEAKRIRDQQALGESVSEGETPVIERRQKGWLEDIF</sequence>
<dbReference type="RefSeq" id="WP_085620153.1">
    <property type="nucleotide sequence ID" value="NZ_CAXBPE010000006.1"/>
</dbReference>
<dbReference type="Proteomes" id="UP000193396">
    <property type="component" value="Unassembled WGS sequence"/>
</dbReference>
<accession>A0A1Y2L8N9</accession>
<comment type="caution">
    <text evidence="1">The sequence shown here is derived from an EMBL/GenBank/DDBJ whole genome shotgun (WGS) entry which is preliminary data.</text>
</comment>
<evidence type="ECO:0000313" key="1">
    <source>
        <dbReference type="EMBL" id="OSQ46704.1"/>
    </source>
</evidence>
<dbReference type="STRING" id="1293890.TALK_16030"/>
<protein>
    <recommendedName>
        <fullName evidence="3">Beta-barrel assembly machine subunit BamF</fullName>
    </recommendedName>
</protein>
<dbReference type="AlphaFoldDB" id="A0A1Y2L8N9"/>
<dbReference type="Pfam" id="PF11233">
    <property type="entry name" value="DUF3035"/>
    <property type="match status" value="1"/>
</dbReference>
<evidence type="ECO:0000313" key="2">
    <source>
        <dbReference type="Proteomes" id="UP000193396"/>
    </source>
</evidence>
<dbReference type="OrthoDB" id="8478256at2"/>
<keyword evidence="2" id="KW-1185">Reference proteome</keyword>
<dbReference type="PROSITE" id="PS51257">
    <property type="entry name" value="PROKAR_LIPOPROTEIN"/>
    <property type="match status" value="1"/>
</dbReference>
<proteinExistence type="predicted"/>
<organism evidence="1 2">
    <name type="scientific">Thalassospira alkalitolerans</name>
    <dbReference type="NCBI Taxonomy" id="1293890"/>
    <lineage>
        <taxon>Bacteria</taxon>
        <taxon>Pseudomonadati</taxon>
        <taxon>Pseudomonadota</taxon>
        <taxon>Alphaproteobacteria</taxon>
        <taxon>Rhodospirillales</taxon>
        <taxon>Thalassospiraceae</taxon>
        <taxon>Thalassospira</taxon>
    </lineage>
</organism>
<dbReference type="EMBL" id="JFKB01000011">
    <property type="protein sequence ID" value="OSQ46704.1"/>
    <property type="molecule type" value="Genomic_DNA"/>
</dbReference>
<dbReference type="InterPro" id="IPR021395">
    <property type="entry name" value="DUF3035"/>
</dbReference>
<name>A0A1Y2L8N9_9PROT</name>
<gene>
    <name evidence="1" type="ORF">TALK_16030</name>
</gene>
<reference evidence="1 2" key="1">
    <citation type="submission" date="2014-03" db="EMBL/GenBank/DDBJ databases">
        <title>The draft genome sequence of Thalassospira alkalitolerans JCM 18968.</title>
        <authorList>
            <person name="Lai Q."/>
            <person name="Shao Z."/>
        </authorList>
    </citation>
    <scope>NUCLEOTIDE SEQUENCE [LARGE SCALE GENOMIC DNA]</scope>
    <source>
        <strain evidence="1 2">JCM 18968</strain>
    </source>
</reference>